<dbReference type="EMBL" id="JAAAIL010003402">
    <property type="protein sequence ID" value="KAG0250786.1"/>
    <property type="molecule type" value="Genomic_DNA"/>
</dbReference>
<feature type="signal peptide" evidence="1">
    <location>
        <begin position="1"/>
        <end position="23"/>
    </location>
</feature>
<keyword evidence="1" id="KW-0732">Signal</keyword>
<comment type="caution">
    <text evidence="2">The sequence shown here is derived from an EMBL/GenBank/DDBJ whole genome shotgun (WGS) entry which is preliminary data.</text>
</comment>
<name>A0AAD4D0E3_9FUNG</name>
<sequence length="126" mass="13983">FYKMVKAFSFLAIAVATVSGVIAYSDNCHGASGCNKRMGSECFYASSRYLNYGPYNSYTSFTNNYCTAIYRCTGAYPTLTGTELRALFNHIYDSQGCKGCGSHAFNDGTCEVTYNYCEKCIDIYPH</sequence>
<organism evidence="2 3">
    <name type="scientific">Linnemannia exigua</name>
    <dbReference type="NCBI Taxonomy" id="604196"/>
    <lineage>
        <taxon>Eukaryota</taxon>
        <taxon>Fungi</taxon>
        <taxon>Fungi incertae sedis</taxon>
        <taxon>Mucoromycota</taxon>
        <taxon>Mortierellomycotina</taxon>
        <taxon>Mortierellomycetes</taxon>
        <taxon>Mortierellales</taxon>
        <taxon>Mortierellaceae</taxon>
        <taxon>Linnemannia</taxon>
    </lineage>
</organism>
<dbReference type="Pfam" id="PF15474">
    <property type="entry name" value="MU117"/>
    <property type="match status" value="1"/>
</dbReference>
<protein>
    <submittedName>
        <fullName evidence="2">Uncharacterized protein</fullName>
    </submittedName>
</protein>
<proteinExistence type="predicted"/>
<feature type="non-terminal residue" evidence="2">
    <location>
        <position position="1"/>
    </location>
</feature>
<evidence type="ECO:0000256" key="1">
    <source>
        <dbReference type="SAM" id="SignalP"/>
    </source>
</evidence>
<keyword evidence="3" id="KW-1185">Reference proteome</keyword>
<accession>A0AAD4D0E3</accession>
<dbReference type="AlphaFoldDB" id="A0AAD4D0E3"/>
<dbReference type="Proteomes" id="UP001194580">
    <property type="component" value="Unassembled WGS sequence"/>
</dbReference>
<gene>
    <name evidence="2" type="ORF">BGZ95_007102</name>
</gene>
<dbReference type="InterPro" id="IPR029167">
    <property type="entry name" value="Mug117"/>
</dbReference>
<reference evidence="2" key="1">
    <citation type="journal article" date="2020" name="Fungal Divers.">
        <title>Resolving the Mortierellaceae phylogeny through synthesis of multi-gene phylogenetics and phylogenomics.</title>
        <authorList>
            <person name="Vandepol N."/>
            <person name="Liber J."/>
            <person name="Desiro A."/>
            <person name="Na H."/>
            <person name="Kennedy M."/>
            <person name="Barry K."/>
            <person name="Grigoriev I.V."/>
            <person name="Miller A.N."/>
            <person name="O'Donnell K."/>
            <person name="Stajich J.E."/>
            <person name="Bonito G."/>
        </authorList>
    </citation>
    <scope>NUCLEOTIDE SEQUENCE</scope>
    <source>
        <strain evidence="2">NRRL 28262</strain>
    </source>
</reference>
<feature type="chain" id="PRO_5041991140" evidence="1">
    <location>
        <begin position="24"/>
        <end position="126"/>
    </location>
</feature>
<evidence type="ECO:0000313" key="2">
    <source>
        <dbReference type="EMBL" id="KAG0250786.1"/>
    </source>
</evidence>
<evidence type="ECO:0000313" key="3">
    <source>
        <dbReference type="Proteomes" id="UP001194580"/>
    </source>
</evidence>